<dbReference type="GO" id="GO:0005829">
    <property type="term" value="C:cytosol"/>
    <property type="evidence" value="ECO:0007669"/>
    <property type="project" value="TreeGrafter"/>
</dbReference>
<proteinExistence type="predicted"/>
<sequence length="175" mass="20218">MMHQDTDEFDYPGCTFAYQEFVKAVVAYNKKLNSSTSVQKNIKLNQEMEKTRKIIVKSFSLARTIYEGSSQMHPSKESDLNAGAEFLESNTALSIQQEARYKWETVRNACSYLERLKMNEEREGLARKVMGNMSVEQQSDLKSFYNMMGHIYSEVSERKLQHIVNEVLSFLDLSA</sequence>
<evidence type="ECO:0000313" key="2">
    <source>
        <dbReference type="Proteomes" id="UP001291623"/>
    </source>
</evidence>
<comment type="caution">
    <text evidence="1">The sequence shown here is derived from an EMBL/GenBank/DDBJ whole genome shotgun (WGS) entry which is preliminary data.</text>
</comment>
<dbReference type="Proteomes" id="UP001291623">
    <property type="component" value="Unassembled WGS sequence"/>
</dbReference>
<reference evidence="1" key="1">
    <citation type="submission" date="2023-12" db="EMBL/GenBank/DDBJ databases">
        <title>Genome assembly of Anisodus tanguticus.</title>
        <authorList>
            <person name="Wang Y.-J."/>
        </authorList>
    </citation>
    <scope>NUCLEOTIDE SEQUENCE</scope>
    <source>
        <strain evidence="1">KB-2021</strain>
        <tissue evidence="1">Leaf</tissue>
    </source>
</reference>
<evidence type="ECO:0000313" key="1">
    <source>
        <dbReference type="EMBL" id="KAK4366327.1"/>
    </source>
</evidence>
<keyword evidence="2" id="KW-1185">Reference proteome</keyword>
<gene>
    <name evidence="1" type="ORF">RND71_014207</name>
</gene>
<dbReference type="EMBL" id="JAVYJV010000007">
    <property type="protein sequence ID" value="KAK4366327.1"/>
    <property type="molecule type" value="Genomic_DNA"/>
</dbReference>
<dbReference type="InterPro" id="IPR044668">
    <property type="entry name" value="PuuD-like"/>
</dbReference>
<accession>A0AAE1SAY2</accession>
<protein>
    <submittedName>
        <fullName evidence="1">Uncharacterized protein</fullName>
    </submittedName>
</protein>
<name>A0AAE1SAY2_9SOLA</name>
<dbReference type="PANTHER" id="PTHR43235">
    <property type="entry name" value="GLUTAMINE AMIDOTRANSFERASE PB2B2.05-RELATED"/>
    <property type="match status" value="1"/>
</dbReference>
<organism evidence="1 2">
    <name type="scientific">Anisodus tanguticus</name>
    <dbReference type="NCBI Taxonomy" id="243964"/>
    <lineage>
        <taxon>Eukaryota</taxon>
        <taxon>Viridiplantae</taxon>
        <taxon>Streptophyta</taxon>
        <taxon>Embryophyta</taxon>
        <taxon>Tracheophyta</taxon>
        <taxon>Spermatophyta</taxon>
        <taxon>Magnoliopsida</taxon>
        <taxon>eudicotyledons</taxon>
        <taxon>Gunneridae</taxon>
        <taxon>Pentapetalae</taxon>
        <taxon>asterids</taxon>
        <taxon>lamiids</taxon>
        <taxon>Solanales</taxon>
        <taxon>Solanaceae</taxon>
        <taxon>Solanoideae</taxon>
        <taxon>Hyoscyameae</taxon>
        <taxon>Anisodus</taxon>
    </lineage>
</organism>
<dbReference type="AlphaFoldDB" id="A0AAE1SAY2"/>
<dbReference type="PANTHER" id="PTHR43235:SF11">
    <property type="entry name" value="PROTEIN NTPR-LIKE"/>
    <property type="match status" value="1"/>
</dbReference>
<dbReference type="GO" id="GO:0016811">
    <property type="term" value="F:hydrolase activity, acting on carbon-nitrogen (but not peptide) bonds, in linear amides"/>
    <property type="evidence" value="ECO:0007669"/>
    <property type="project" value="InterPro"/>
</dbReference>